<keyword evidence="18" id="KW-1185">Reference proteome</keyword>
<evidence type="ECO:0000313" key="17">
    <source>
        <dbReference type="EMBL" id="KAL2063996.1"/>
    </source>
</evidence>
<evidence type="ECO:0000256" key="15">
    <source>
        <dbReference type="SAM" id="MobiDB-lite"/>
    </source>
</evidence>
<comment type="similarity">
    <text evidence="2">Belongs to the MYST (SAS/MOZ) family.</text>
</comment>
<reference evidence="17 18" key="1">
    <citation type="journal article" date="2024" name="Commun. Biol.">
        <title>Comparative genomic analysis of thermophilic fungi reveals convergent evolutionary adaptations and gene losses.</title>
        <authorList>
            <person name="Steindorff A.S."/>
            <person name="Aguilar-Pontes M.V."/>
            <person name="Robinson A.J."/>
            <person name="Andreopoulos B."/>
            <person name="LaButti K."/>
            <person name="Kuo A."/>
            <person name="Mondo S."/>
            <person name="Riley R."/>
            <person name="Otillar R."/>
            <person name="Haridas S."/>
            <person name="Lipzen A."/>
            <person name="Grimwood J."/>
            <person name="Schmutz J."/>
            <person name="Clum A."/>
            <person name="Reid I.D."/>
            <person name="Moisan M.C."/>
            <person name="Butler G."/>
            <person name="Nguyen T.T.M."/>
            <person name="Dewar K."/>
            <person name="Conant G."/>
            <person name="Drula E."/>
            <person name="Henrissat B."/>
            <person name="Hansel C."/>
            <person name="Singer S."/>
            <person name="Hutchinson M.I."/>
            <person name="de Vries R.P."/>
            <person name="Natvig D.O."/>
            <person name="Powell A.J."/>
            <person name="Tsang A."/>
            <person name="Grigoriev I.V."/>
        </authorList>
    </citation>
    <scope>NUCLEOTIDE SEQUENCE [LARGE SCALE GENOMIC DNA]</scope>
    <source>
        <strain evidence="17 18">CBS 494.80</strain>
    </source>
</reference>
<evidence type="ECO:0000256" key="13">
    <source>
        <dbReference type="ARBA" id="ARBA00045805"/>
    </source>
</evidence>
<evidence type="ECO:0000256" key="9">
    <source>
        <dbReference type="ARBA" id="ARBA00023015"/>
    </source>
</evidence>
<feature type="domain" description="MYST-type HAT" evidence="16">
    <location>
        <begin position="365"/>
        <end position="700"/>
    </location>
</feature>
<keyword evidence="14" id="KW-0175">Coiled coil</keyword>
<sequence>MGKERRPSVTAGSRGGGRAGAIQDQRRGRVDVGEGEGEGRGERRRGMDWGWSAPPLNATTTTTSTTTTTHTKNGVHTTIDSTTTRVAPADQHIGGKGRGEIHLKTQGLDTSTTLEVNESRTIKQEDLGHNNAIETRFHTPISATASPRVIIRFNNPSAATASPRPNLNPNPQPHPPQPRLSPEPHPQPKRYRLKFKRHVLEKAQAREEEQRDEIEKLLQRQERDAVCVSTLVRERDLMIMPSLEGPLSLRSGRSRSGRGGDSSGDSGVALERERGKVVNGHGSGHVNGLERERERVVRNAGRRARDKENKLNGDNIHVEEIPLPQQQVNTIITIAETVKPSRPKKMELELRIDDNSHGPDKDKETLERNIENVIFGEVTFKAWYPSWYPKEIIGEKALTVGAGDKGGIVVPELYVCKRCFGYGKVLVEWVRHCRCCEREVPGKKVYVHGGWREDDSPRPAVGEWSIWEVDGGVETLFCQNLSLFAKLFLDNKSVFFDVSGFNYFLLVYTPPQNSPHNLSSPSPSTTTQHKQIIGFFSKEKLSWDNNNLACILIFPPWQRKGLGALLMGVSYAIARREQILGGPEKPISELGRKGYKRFWGAEIARWILERRDVDRRRVKGKKGGGKREQEVVGIRLLSEETWIAPEDCLAVLRDMDVVERVGSGRASSGLDVAGEGDGAEGKRERCKVRIDKEAVRRWCEREKIKLERVVTEEGFSPGYAERVDEVEADVEEGEGEVADGEGDEEMAG</sequence>
<evidence type="ECO:0000256" key="1">
    <source>
        <dbReference type="ARBA" id="ARBA00004123"/>
    </source>
</evidence>
<feature type="region of interest" description="Disordered" evidence="15">
    <location>
        <begin position="245"/>
        <end position="309"/>
    </location>
</feature>
<dbReference type="Proteomes" id="UP001595075">
    <property type="component" value="Unassembled WGS sequence"/>
</dbReference>
<feature type="compositionally biased region" description="Acidic residues" evidence="15">
    <location>
        <begin position="724"/>
        <end position="748"/>
    </location>
</feature>
<evidence type="ECO:0000256" key="4">
    <source>
        <dbReference type="ARBA" id="ARBA00022679"/>
    </source>
</evidence>
<evidence type="ECO:0000313" key="18">
    <source>
        <dbReference type="Proteomes" id="UP001595075"/>
    </source>
</evidence>
<dbReference type="SUPFAM" id="SSF55729">
    <property type="entry name" value="Acyl-CoA N-acyltransferases (Nat)"/>
    <property type="match status" value="1"/>
</dbReference>
<dbReference type="Gene3D" id="3.40.630.30">
    <property type="match status" value="1"/>
</dbReference>
<feature type="region of interest" description="Disordered" evidence="15">
    <location>
        <begin position="717"/>
        <end position="748"/>
    </location>
</feature>
<evidence type="ECO:0000256" key="3">
    <source>
        <dbReference type="ARBA" id="ARBA00013184"/>
    </source>
</evidence>
<dbReference type="Gene3D" id="1.10.10.10">
    <property type="entry name" value="Winged helix-like DNA-binding domain superfamily/Winged helix DNA-binding domain"/>
    <property type="match status" value="1"/>
</dbReference>
<feature type="compositionally biased region" description="Basic and acidic residues" evidence="15">
    <location>
        <begin position="24"/>
        <end position="47"/>
    </location>
</feature>
<dbReference type="InterPro" id="IPR036388">
    <property type="entry name" value="WH-like_DNA-bd_sf"/>
</dbReference>
<dbReference type="Pfam" id="PF01853">
    <property type="entry name" value="MOZ_SAS"/>
    <property type="match status" value="1"/>
</dbReference>
<feature type="coiled-coil region" evidence="14">
    <location>
        <begin position="193"/>
        <end position="224"/>
    </location>
</feature>
<evidence type="ECO:0000256" key="14">
    <source>
        <dbReference type="SAM" id="Coils"/>
    </source>
</evidence>
<evidence type="ECO:0000256" key="5">
    <source>
        <dbReference type="ARBA" id="ARBA00022723"/>
    </source>
</evidence>
<protein>
    <recommendedName>
        <fullName evidence="3">histone acetyltransferase</fullName>
        <ecNumber evidence="3">2.3.1.48</ecNumber>
    </recommendedName>
</protein>
<evidence type="ECO:0000256" key="6">
    <source>
        <dbReference type="ARBA" id="ARBA00022771"/>
    </source>
</evidence>
<dbReference type="PROSITE" id="PS51726">
    <property type="entry name" value="MYST_HAT"/>
    <property type="match status" value="1"/>
</dbReference>
<feature type="region of interest" description="Disordered" evidence="15">
    <location>
        <begin position="157"/>
        <end position="188"/>
    </location>
</feature>
<accession>A0ABR4C3A1</accession>
<keyword evidence="11" id="KW-0539">Nucleus</keyword>
<organism evidence="17 18">
    <name type="scientific">Oculimacula yallundae</name>
    <dbReference type="NCBI Taxonomy" id="86028"/>
    <lineage>
        <taxon>Eukaryota</taxon>
        <taxon>Fungi</taxon>
        <taxon>Dikarya</taxon>
        <taxon>Ascomycota</taxon>
        <taxon>Pezizomycotina</taxon>
        <taxon>Leotiomycetes</taxon>
        <taxon>Helotiales</taxon>
        <taxon>Ploettnerulaceae</taxon>
        <taxon>Oculimacula</taxon>
    </lineage>
</organism>
<dbReference type="InterPro" id="IPR002717">
    <property type="entry name" value="HAT_MYST-type"/>
</dbReference>
<evidence type="ECO:0000256" key="7">
    <source>
        <dbReference type="ARBA" id="ARBA00022833"/>
    </source>
</evidence>
<dbReference type="InterPro" id="IPR016181">
    <property type="entry name" value="Acyl_CoA_acyltransferase"/>
</dbReference>
<keyword evidence="7" id="KW-0862">Zinc</keyword>
<keyword evidence="8" id="KW-0007">Acetylation</keyword>
<name>A0ABR4C3A1_9HELO</name>
<evidence type="ECO:0000256" key="10">
    <source>
        <dbReference type="ARBA" id="ARBA00023163"/>
    </source>
</evidence>
<proteinExistence type="inferred from homology"/>
<keyword evidence="12" id="KW-0012">Acyltransferase</keyword>
<feature type="compositionally biased region" description="Low complexity" evidence="15">
    <location>
        <begin position="277"/>
        <end position="287"/>
    </location>
</feature>
<dbReference type="EC" id="2.3.1.48" evidence="3"/>
<keyword evidence="10" id="KW-0804">Transcription</keyword>
<evidence type="ECO:0000256" key="12">
    <source>
        <dbReference type="ARBA" id="ARBA00023315"/>
    </source>
</evidence>
<dbReference type="InterPro" id="IPR050603">
    <property type="entry name" value="MYST_HAT"/>
</dbReference>
<keyword evidence="5" id="KW-0479">Metal-binding</keyword>
<comment type="caution">
    <text evidence="17">The sequence shown here is derived from an EMBL/GenBank/DDBJ whole genome shotgun (WGS) entry which is preliminary data.</text>
</comment>
<evidence type="ECO:0000256" key="8">
    <source>
        <dbReference type="ARBA" id="ARBA00022990"/>
    </source>
</evidence>
<evidence type="ECO:0000256" key="11">
    <source>
        <dbReference type="ARBA" id="ARBA00023242"/>
    </source>
</evidence>
<dbReference type="PANTHER" id="PTHR10615:SF219">
    <property type="entry name" value="HISTONE ACETYLTRANSFERASE KAT5"/>
    <property type="match status" value="1"/>
</dbReference>
<feature type="compositionally biased region" description="Low complexity" evidence="15">
    <location>
        <begin position="59"/>
        <end position="78"/>
    </location>
</feature>
<feature type="compositionally biased region" description="Pro residues" evidence="15">
    <location>
        <begin position="166"/>
        <end position="185"/>
    </location>
</feature>
<gene>
    <name evidence="17" type="ORF">VTL71DRAFT_4490</name>
</gene>
<dbReference type="Gene3D" id="3.30.60.60">
    <property type="entry name" value="N-acetyl transferase-like"/>
    <property type="match status" value="1"/>
</dbReference>
<evidence type="ECO:0000256" key="2">
    <source>
        <dbReference type="ARBA" id="ARBA00010107"/>
    </source>
</evidence>
<dbReference type="PANTHER" id="PTHR10615">
    <property type="entry name" value="HISTONE ACETYLTRANSFERASE"/>
    <property type="match status" value="1"/>
</dbReference>
<keyword evidence="4" id="KW-0808">Transferase</keyword>
<feature type="compositionally biased region" description="Basic and acidic residues" evidence="15">
    <location>
        <begin position="288"/>
        <end position="309"/>
    </location>
</feature>
<keyword evidence="6" id="KW-0863">Zinc-finger</keyword>
<comment type="subcellular location">
    <subcellularLocation>
        <location evidence="1">Nucleus</location>
    </subcellularLocation>
</comment>
<feature type="region of interest" description="Disordered" evidence="15">
    <location>
        <begin position="1"/>
        <end position="99"/>
    </location>
</feature>
<keyword evidence="9" id="KW-0805">Transcription regulation</keyword>
<comment type="function">
    <text evidence="13">Catalytic component of the NuA4 histone acetyltransferase (HAT) complex which is involved in epigenetic transcriptional activation of selected genes principally by acetylation of nucleosomal histones H4, H3, H2B, H2A and H2A variant H2A.Z. Acetylates histone H4 to form H4K5ac, H4K8ac, H4K12ac and H4K16ac, histone H3 to form H3K14ac, and histone H2A to form H2AK4ac and H2AK7ac. The NuA4 complex is involved in the DNA damage response and is required for chromosome segregation. The NuA4 complex plays a direct role in repair of DNA double-strand breaks (DSBs) through homologous recombination. Recruitment to promoters depends on H3K4me. Also acetylates non-histone proteins. In addition to protein acetyltransferase, can use different acyl-CoA substrates, such as 2-hydroxyisobutanoyl-CoA (2-hydroxyisobutyryl-CoA) or (2E)-butenoyl-CoA (crotonyl-CoA), and is able to mediate protein 2-hydroxyisobutyrylation and crotonylation, respectively.</text>
</comment>
<evidence type="ECO:0000259" key="16">
    <source>
        <dbReference type="PROSITE" id="PS51726"/>
    </source>
</evidence>
<dbReference type="EMBL" id="JAZHXI010000014">
    <property type="protein sequence ID" value="KAL2063996.1"/>
    <property type="molecule type" value="Genomic_DNA"/>
</dbReference>